<dbReference type="InterPro" id="IPR029060">
    <property type="entry name" value="PIN-like_dom_sf"/>
</dbReference>
<protein>
    <submittedName>
        <fullName evidence="6">Type II toxin-antitoxin system VapC family toxin</fullName>
    </submittedName>
</protein>
<gene>
    <name evidence="6" type="ORF">GCM10009810_31870</name>
</gene>
<dbReference type="Pfam" id="PF01850">
    <property type="entry name" value="PIN"/>
    <property type="match status" value="1"/>
</dbReference>
<dbReference type="InterPro" id="IPR052919">
    <property type="entry name" value="TA_system_RNase"/>
</dbReference>
<dbReference type="InterPro" id="IPR041705">
    <property type="entry name" value="PIN_Sll0205"/>
</dbReference>
<dbReference type="Gene3D" id="3.40.50.1010">
    <property type="entry name" value="5'-nuclease"/>
    <property type="match status" value="1"/>
</dbReference>
<dbReference type="PANTHER" id="PTHR36173">
    <property type="entry name" value="RIBONUCLEASE VAPC16-RELATED"/>
    <property type="match status" value="1"/>
</dbReference>
<keyword evidence="1" id="KW-0540">Nuclease</keyword>
<sequence>MRYLLDTNVVVWLLLGRRDAVPEHVRRALSDPANDILVSAASVWEIAIKRSLGKLEIADHWRATLNLLDLTPLPVTADHAAGVAGLPWVHRDPVDRLLTAQARAEQATLVTADRTIPAYDVLTFWATD</sequence>
<dbReference type="SUPFAM" id="SSF88723">
    <property type="entry name" value="PIN domain-like"/>
    <property type="match status" value="1"/>
</dbReference>
<evidence type="ECO:0000313" key="6">
    <source>
        <dbReference type="EMBL" id="GAA1772007.1"/>
    </source>
</evidence>
<evidence type="ECO:0000256" key="3">
    <source>
        <dbReference type="ARBA" id="ARBA00022801"/>
    </source>
</evidence>
<comment type="caution">
    <text evidence="6">The sequence shown here is derived from an EMBL/GenBank/DDBJ whole genome shotgun (WGS) entry which is preliminary data.</text>
</comment>
<evidence type="ECO:0000259" key="5">
    <source>
        <dbReference type="Pfam" id="PF01850"/>
    </source>
</evidence>
<dbReference type="InterPro" id="IPR002716">
    <property type="entry name" value="PIN_dom"/>
</dbReference>
<dbReference type="EMBL" id="BAAAPN010000090">
    <property type="protein sequence ID" value="GAA1772007.1"/>
    <property type="molecule type" value="Genomic_DNA"/>
</dbReference>
<evidence type="ECO:0000256" key="4">
    <source>
        <dbReference type="ARBA" id="ARBA00022842"/>
    </source>
</evidence>
<keyword evidence="7" id="KW-1185">Reference proteome</keyword>
<keyword evidence="2" id="KW-0479">Metal-binding</keyword>
<reference evidence="7" key="1">
    <citation type="journal article" date="2019" name="Int. J. Syst. Evol. Microbiol.">
        <title>The Global Catalogue of Microorganisms (GCM) 10K type strain sequencing project: providing services to taxonomists for standard genome sequencing and annotation.</title>
        <authorList>
            <consortium name="The Broad Institute Genomics Platform"/>
            <consortium name="The Broad Institute Genome Sequencing Center for Infectious Disease"/>
            <person name="Wu L."/>
            <person name="Ma J."/>
        </authorList>
    </citation>
    <scope>NUCLEOTIDE SEQUENCE [LARGE SCALE GENOMIC DNA]</scope>
    <source>
        <strain evidence="7">JCM 15591</strain>
    </source>
</reference>
<name>A0ABP4XAM2_9MICO</name>
<organism evidence="6 7">
    <name type="scientific">Nostocoides vanveenii</name>
    <dbReference type="NCBI Taxonomy" id="330835"/>
    <lineage>
        <taxon>Bacteria</taxon>
        <taxon>Bacillati</taxon>
        <taxon>Actinomycetota</taxon>
        <taxon>Actinomycetes</taxon>
        <taxon>Micrococcales</taxon>
        <taxon>Intrasporangiaceae</taxon>
        <taxon>Nostocoides</taxon>
    </lineage>
</organism>
<dbReference type="RefSeq" id="WP_344067979.1">
    <property type="nucleotide sequence ID" value="NZ_BAAAPN010000090.1"/>
</dbReference>
<dbReference type="Proteomes" id="UP001501475">
    <property type="component" value="Unassembled WGS sequence"/>
</dbReference>
<dbReference type="CDD" id="cd09872">
    <property type="entry name" value="PIN_Sll0205-like"/>
    <property type="match status" value="1"/>
</dbReference>
<keyword evidence="3" id="KW-0378">Hydrolase</keyword>
<proteinExistence type="predicted"/>
<evidence type="ECO:0000313" key="7">
    <source>
        <dbReference type="Proteomes" id="UP001501475"/>
    </source>
</evidence>
<accession>A0ABP4XAM2</accession>
<evidence type="ECO:0000256" key="2">
    <source>
        <dbReference type="ARBA" id="ARBA00022723"/>
    </source>
</evidence>
<dbReference type="PANTHER" id="PTHR36173:SF2">
    <property type="entry name" value="RIBONUCLEASE VAPC16"/>
    <property type="match status" value="1"/>
</dbReference>
<keyword evidence="4" id="KW-0460">Magnesium</keyword>
<evidence type="ECO:0000256" key="1">
    <source>
        <dbReference type="ARBA" id="ARBA00022722"/>
    </source>
</evidence>
<feature type="domain" description="PIN" evidence="5">
    <location>
        <begin position="3"/>
        <end position="120"/>
    </location>
</feature>